<dbReference type="Gene3D" id="3.40.50.12140">
    <property type="entry name" value="Domain of unknown function DUF4159"/>
    <property type="match status" value="1"/>
</dbReference>
<dbReference type="RefSeq" id="WP_176066113.1">
    <property type="nucleotide sequence ID" value="NZ_BJTG01000006.1"/>
</dbReference>
<evidence type="ECO:0000259" key="2">
    <source>
        <dbReference type="Pfam" id="PF13709"/>
    </source>
</evidence>
<feature type="domain" description="DUF4159" evidence="2">
    <location>
        <begin position="35"/>
        <end position="231"/>
    </location>
</feature>
<feature type="signal peptide" evidence="1">
    <location>
        <begin position="1"/>
        <end position="25"/>
    </location>
</feature>
<comment type="caution">
    <text evidence="3">The sequence shown here is derived from an EMBL/GenBank/DDBJ whole genome shotgun (WGS) entry which is preliminary data.</text>
</comment>
<evidence type="ECO:0000313" key="4">
    <source>
        <dbReference type="Proteomes" id="UP000503640"/>
    </source>
</evidence>
<accession>A0A7I9VNK6</accession>
<dbReference type="EMBL" id="BJTG01000006">
    <property type="protein sequence ID" value="GEJ57995.1"/>
    <property type="molecule type" value="Genomic_DNA"/>
</dbReference>
<organism evidence="3 4">
    <name type="scientific">Anaeromyxobacter diazotrophicus</name>
    <dbReference type="NCBI Taxonomy" id="2590199"/>
    <lineage>
        <taxon>Bacteria</taxon>
        <taxon>Pseudomonadati</taxon>
        <taxon>Myxococcota</taxon>
        <taxon>Myxococcia</taxon>
        <taxon>Myxococcales</taxon>
        <taxon>Cystobacterineae</taxon>
        <taxon>Anaeromyxobacteraceae</taxon>
        <taxon>Anaeromyxobacter</taxon>
    </lineage>
</organism>
<feature type="chain" id="PRO_5029711221" description="DUF4159 domain-containing protein" evidence="1">
    <location>
        <begin position="26"/>
        <end position="250"/>
    </location>
</feature>
<proteinExistence type="predicted"/>
<keyword evidence="1" id="KW-0732">Signal</keyword>
<dbReference type="Proteomes" id="UP000503640">
    <property type="component" value="Unassembled WGS sequence"/>
</dbReference>
<protein>
    <recommendedName>
        <fullName evidence="2">DUF4159 domain-containing protein</fullName>
    </recommendedName>
</protein>
<dbReference type="Pfam" id="PF13709">
    <property type="entry name" value="DUF4159"/>
    <property type="match status" value="1"/>
</dbReference>
<keyword evidence="4" id="KW-1185">Reference proteome</keyword>
<evidence type="ECO:0000256" key="1">
    <source>
        <dbReference type="SAM" id="SignalP"/>
    </source>
</evidence>
<dbReference type="InterPro" id="IPR025297">
    <property type="entry name" value="DUF4159"/>
</dbReference>
<name>A0A7I9VNK6_9BACT</name>
<dbReference type="AlphaFoldDB" id="A0A7I9VNK6"/>
<reference evidence="4" key="1">
    <citation type="journal article" date="2020" name="Appl. Environ. Microbiol.">
        <title>Diazotrophic Anaeromyxobacter Isolates from Soils.</title>
        <authorList>
            <person name="Masuda Y."/>
            <person name="Yamanaka H."/>
            <person name="Xu Z.X."/>
            <person name="Shiratori Y."/>
            <person name="Aono T."/>
            <person name="Amachi S."/>
            <person name="Senoo K."/>
            <person name="Itoh H."/>
        </authorList>
    </citation>
    <scope>NUCLEOTIDE SEQUENCE [LARGE SCALE GENOMIC DNA]</scope>
    <source>
        <strain evidence="4">R267</strain>
    </source>
</reference>
<gene>
    <name evidence="3" type="ORF">AMYX_27360</name>
</gene>
<sequence>MRRRDFLELLTLGTAALALPRPARAAVPAASQLAIGQLEHGGRWNPRPTALRRLQWELAQRTSIETAPEAVPVRAGRPGLHRLPFLYLAGDGAFPPFTEPERAALRRHLQHGGFLLVDSADGSDGGGFDASARRELAALLPASPLLRVAREHVLYKSFYLLDHQGGRLLVKPWLEAQLLDGRLAVLYSQNDLGGAWARGALGEWEYACTPGGEAQRETAFRLGVNVAMYALCTDYKDDAVHLPFILRRRS</sequence>
<evidence type="ECO:0000313" key="3">
    <source>
        <dbReference type="EMBL" id="GEJ57995.1"/>
    </source>
</evidence>